<keyword evidence="8 9" id="KW-0413">Isomerase</keyword>
<dbReference type="Gene3D" id="3.20.20.70">
    <property type="entry name" value="Aldolase class I"/>
    <property type="match status" value="1"/>
</dbReference>
<dbReference type="InterPro" id="IPR011060">
    <property type="entry name" value="RibuloseP-bd_barrel"/>
</dbReference>
<dbReference type="AlphaFoldDB" id="A0A9D1KDD2"/>
<gene>
    <name evidence="9" type="primary">trpF</name>
    <name evidence="11" type="ORF">IAD06_09850</name>
</gene>
<evidence type="ECO:0000256" key="9">
    <source>
        <dbReference type="HAMAP-Rule" id="MF_00135"/>
    </source>
</evidence>
<sequence>MIIKVCGMREPENIRAVEECTVDMMGFIFYPQSPRFVAKKPGYLPDKIRRIGVFVDETLENICSRITEYGLYGVQLHGNEPPHLCKALRSSGVKVIKAFSIRDRLCLEACRNYEYVCDYFLFDTPTPGYGGSGAVFDWKLLDRYNGKTPFLLSGGIGTENIGSLRPFSHPRWAGIDLNSRFETAPALKDAEKLKAFIREFRSIYDITLQK</sequence>
<evidence type="ECO:0000256" key="3">
    <source>
        <dbReference type="ARBA" id="ARBA00012572"/>
    </source>
</evidence>
<evidence type="ECO:0000259" key="10">
    <source>
        <dbReference type="Pfam" id="PF00697"/>
    </source>
</evidence>
<comment type="caution">
    <text evidence="11">The sequence shown here is derived from an EMBL/GenBank/DDBJ whole genome shotgun (WGS) entry which is preliminary data.</text>
</comment>
<reference evidence="11" key="2">
    <citation type="journal article" date="2021" name="PeerJ">
        <title>Extensive microbial diversity within the chicken gut microbiome revealed by metagenomics and culture.</title>
        <authorList>
            <person name="Gilroy R."/>
            <person name="Ravi A."/>
            <person name="Getino M."/>
            <person name="Pursley I."/>
            <person name="Horton D.L."/>
            <person name="Alikhan N.F."/>
            <person name="Baker D."/>
            <person name="Gharbi K."/>
            <person name="Hall N."/>
            <person name="Watson M."/>
            <person name="Adriaenssens E.M."/>
            <person name="Foster-Nyarko E."/>
            <person name="Jarju S."/>
            <person name="Secka A."/>
            <person name="Antonio M."/>
            <person name="Oren A."/>
            <person name="Chaudhuri R.R."/>
            <person name="La Ragione R."/>
            <person name="Hildebrand F."/>
            <person name="Pallen M.J."/>
        </authorList>
    </citation>
    <scope>NUCLEOTIDE SEQUENCE</scope>
    <source>
        <strain evidence="11">21143</strain>
    </source>
</reference>
<dbReference type="InterPro" id="IPR044643">
    <property type="entry name" value="TrpF_fam"/>
</dbReference>
<dbReference type="SUPFAM" id="SSF51366">
    <property type="entry name" value="Ribulose-phoshate binding barrel"/>
    <property type="match status" value="1"/>
</dbReference>
<evidence type="ECO:0000313" key="11">
    <source>
        <dbReference type="EMBL" id="HIT40318.1"/>
    </source>
</evidence>
<keyword evidence="5 9" id="KW-0028">Amino-acid biosynthesis</keyword>
<dbReference type="CDD" id="cd00405">
    <property type="entry name" value="PRAI"/>
    <property type="match status" value="1"/>
</dbReference>
<keyword evidence="7 9" id="KW-0057">Aromatic amino acid biosynthesis</keyword>
<accession>A0A9D1KDD2</accession>
<dbReference type="Pfam" id="PF00697">
    <property type="entry name" value="PRAI"/>
    <property type="match status" value="1"/>
</dbReference>
<dbReference type="Proteomes" id="UP000886722">
    <property type="component" value="Unassembled WGS sequence"/>
</dbReference>
<evidence type="ECO:0000256" key="7">
    <source>
        <dbReference type="ARBA" id="ARBA00023141"/>
    </source>
</evidence>
<evidence type="ECO:0000256" key="5">
    <source>
        <dbReference type="ARBA" id="ARBA00022605"/>
    </source>
</evidence>
<dbReference type="GO" id="GO:0004640">
    <property type="term" value="F:phosphoribosylanthranilate isomerase activity"/>
    <property type="evidence" value="ECO:0007669"/>
    <property type="project" value="UniProtKB-UniRule"/>
</dbReference>
<dbReference type="GO" id="GO:0000162">
    <property type="term" value="P:L-tryptophan biosynthetic process"/>
    <property type="evidence" value="ECO:0007669"/>
    <property type="project" value="UniProtKB-UniRule"/>
</dbReference>
<evidence type="ECO:0000256" key="1">
    <source>
        <dbReference type="ARBA" id="ARBA00001164"/>
    </source>
</evidence>
<dbReference type="PANTHER" id="PTHR42894">
    <property type="entry name" value="N-(5'-PHOSPHORIBOSYL)ANTHRANILATE ISOMERASE"/>
    <property type="match status" value="1"/>
</dbReference>
<dbReference type="PANTHER" id="PTHR42894:SF1">
    <property type="entry name" value="N-(5'-PHOSPHORIBOSYL)ANTHRANILATE ISOMERASE"/>
    <property type="match status" value="1"/>
</dbReference>
<evidence type="ECO:0000256" key="2">
    <source>
        <dbReference type="ARBA" id="ARBA00004664"/>
    </source>
</evidence>
<name>A0A9D1KDD2_9BACT</name>
<evidence type="ECO:0000256" key="4">
    <source>
        <dbReference type="ARBA" id="ARBA00022272"/>
    </source>
</evidence>
<comment type="catalytic activity">
    <reaction evidence="1 9">
        <text>N-(5-phospho-beta-D-ribosyl)anthranilate = 1-(2-carboxyphenylamino)-1-deoxy-D-ribulose 5-phosphate</text>
        <dbReference type="Rhea" id="RHEA:21540"/>
        <dbReference type="ChEBI" id="CHEBI:18277"/>
        <dbReference type="ChEBI" id="CHEBI:58613"/>
        <dbReference type="EC" id="5.3.1.24"/>
    </reaction>
</comment>
<evidence type="ECO:0000256" key="6">
    <source>
        <dbReference type="ARBA" id="ARBA00022822"/>
    </source>
</evidence>
<proteinExistence type="inferred from homology"/>
<protein>
    <recommendedName>
        <fullName evidence="4 9">N-(5'-phosphoribosyl)anthranilate isomerase</fullName>
        <shortName evidence="9">PRAI</shortName>
        <ecNumber evidence="3 9">5.3.1.24</ecNumber>
    </recommendedName>
</protein>
<reference evidence="11" key="1">
    <citation type="submission" date="2020-10" db="EMBL/GenBank/DDBJ databases">
        <authorList>
            <person name="Gilroy R."/>
        </authorList>
    </citation>
    <scope>NUCLEOTIDE SEQUENCE</scope>
    <source>
        <strain evidence="11">21143</strain>
    </source>
</reference>
<dbReference type="InterPro" id="IPR001240">
    <property type="entry name" value="PRAI_dom"/>
</dbReference>
<feature type="domain" description="N-(5'phosphoribosyl) anthranilate isomerase (PRAI)" evidence="10">
    <location>
        <begin position="4"/>
        <end position="198"/>
    </location>
</feature>
<organism evidence="11 12">
    <name type="scientific">Candidatus Caccoplasma intestinavium</name>
    <dbReference type="NCBI Taxonomy" id="2840716"/>
    <lineage>
        <taxon>Bacteria</taxon>
        <taxon>Pseudomonadati</taxon>
        <taxon>Bacteroidota</taxon>
        <taxon>Bacteroidia</taxon>
        <taxon>Bacteroidales</taxon>
        <taxon>Bacteroidaceae</taxon>
        <taxon>Bacteroidaceae incertae sedis</taxon>
        <taxon>Candidatus Caccoplasma</taxon>
    </lineage>
</organism>
<evidence type="ECO:0000313" key="12">
    <source>
        <dbReference type="Proteomes" id="UP000886722"/>
    </source>
</evidence>
<comment type="pathway">
    <text evidence="2 9">Amino-acid biosynthesis; L-tryptophan biosynthesis; L-tryptophan from chorismate: step 3/5.</text>
</comment>
<comment type="similarity">
    <text evidence="9">Belongs to the TrpF family.</text>
</comment>
<dbReference type="HAMAP" id="MF_00135">
    <property type="entry name" value="PRAI"/>
    <property type="match status" value="1"/>
</dbReference>
<dbReference type="EMBL" id="DVKT01000072">
    <property type="protein sequence ID" value="HIT40318.1"/>
    <property type="molecule type" value="Genomic_DNA"/>
</dbReference>
<evidence type="ECO:0000256" key="8">
    <source>
        <dbReference type="ARBA" id="ARBA00023235"/>
    </source>
</evidence>
<dbReference type="EC" id="5.3.1.24" evidence="3 9"/>
<keyword evidence="6 9" id="KW-0822">Tryptophan biosynthesis</keyword>
<dbReference type="InterPro" id="IPR013785">
    <property type="entry name" value="Aldolase_TIM"/>
</dbReference>